<keyword evidence="2" id="KW-1185">Reference proteome</keyword>
<dbReference type="Proteomes" id="UP000054477">
    <property type="component" value="Unassembled WGS sequence"/>
</dbReference>
<name>A0A0C9WQ48_9AGAR</name>
<reference evidence="2" key="2">
    <citation type="submission" date="2015-01" db="EMBL/GenBank/DDBJ databases">
        <title>Evolutionary Origins and Diversification of the Mycorrhizal Mutualists.</title>
        <authorList>
            <consortium name="DOE Joint Genome Institute"/>
            <consortium name="Mycorrhizal Genomics Consortium"/>
            <person name="Kohler A."/>
            <person name="Kuo A."/>
            <person name="Nagy L.G."/>
            <person name="Floudas D."/>
            <person name="Copeland A."/>
            <person name="Barry K.W."/>
            <person name="Cichocki N."/>
            <person name="Veneault-Fourrey C."/>
            <person name="LaButti K."/>
            <person name="Lindquist E.A."/>
            <person name="Lipzen A."/>
            <person name="Lundell T."/>
            <person name="Morin E."/>
            <person name="Murat C."/>
            <person name="Riley R."/>
            <person name="Ohm R."/>
            <person name="Sun H."/>
            <person name="Tunlid A."/>
            <person name="Henrissat B."/>
            <person name="Grigoriev I.V."/>
            <person name="Hibbett D.S."/>
            <person name="Martin F."/>
        </authorList>
    </citation>
    <scope>NUCLEOTIDE SEQUENCE [LARGE SCALE GENOMIC DNA]</scope>
    <source>
        <strain evidence="2">LaAM-08-1</strain>
    </source>
</reference>
<evidence type="ECO:0000313" key="1">
    <source>
        <dbReference type="EMBL" id="KIJ89793.1"/>
    </source>
</evidence>
<dbReference type="EMBL" id="KN839430">
    <property type="protein sequence ID" value="KIJ89793.1"/>
    <property type="molecule type" value="Genomic_DNA"/>
</dbReference>
<dbReference type="HOGENOM" id="CLU_1981940_0_0_1"/>
<organism evidence="1 2">
    <name type="scientific">Laccaria amethystina LaAM-08-1</name>
    <dbReference type="NCBI Taxonomy" id="1095629"/>
    <lineage>
        <taxon>Eukaryota</taxon>
        <taxon>Fungi</taxon>
        <taxon>Dikarya</taxon>
        <taxon>Basidiomycota</taxon>
        <taxon>Agaricomycotina</taxon>
        <taxon>Agaricomycetes</taxon>
        <taxon>Agaricomycetidae</taxon>
        <taxon>Agaricales</taxon>
        <taxon>Agaricineae</taxon>
        <taxon>Hydnangiaceae</taxon>
        <taxon>Laccaria</taxon>
    </lineage>
</organism>
<accession>A0A0C9WQ48</accession>
<dbReference type="AlphaFoldDB" id="A0A0C9WQ48"/>
<proteinExistence type="predicted"/>
<reference evidence="1 2" key="1">
    <citation type="submission" date="2014-04" db="EMBL/GenBank/DDBJ databases">
        <authorList>
            <consortium name="DOE Joint Genome Institute"/>
            <person name="Kuo A."/>
            <person name="Kohler A."/>
            <person name="Nagy L.G."/>
            <person name="Floudas D."/>
            <person name="Copeland A."/>
            <person name="Barry K.W."/>
            <person name="Cichocki N."/>
            <person name="Veneault-Fourrey C."/>
            <person name="LaButti K."/>
            <person name="Lindquist E.A."/>
            <person name="Lipzen A."/>
            <person name="Lundell T."/>
            <person name="Morin E."/>
            <person name="Murat C."/>
            <person name="Sun H."/>
            <person name="Tunlid A."/>
            <person name="Henrissat B."/>
            <person name="Grigoriev I.V."/>
            <person name="Hibbett D.S."/>
            <person name="Martin F."/>
            <person name="Nordberg H.P."/>
            <person name="Cantor M.N."/>
            <person name="Hua S.X."/>
        </authorList>
    </citation>
    <scope>NUCLEOTIDE SEQUENCE [LARGE SCALE GENOMIC DNA]</scope>
    <source>
        <strain evidence="1 2">LaAM-08-1</strain>
    </source>
</reference>
<protein>
    <submittedName>
        <fullName evidence="1">Uncharacterized protein</fullName>
    </submittedName>
</protein>
<sequence length="126" mass="14066">MLVNTMNSYSYYIRYMASGRLYVGNTHGNKRKGSSQSRPGVLPMSRRGVAKLRSRFDAFKSELACVIGHDMIKGHNITPFLMSVRKTMLNVSPNNLDVASPHIPTSILAFRTITILLTGSTHHTTR</sequence>
<evidence type="ECO:0000313" key="2">
    <source>
        <dbReference type="Proteomes" id="UP000054477"/>
    </source>
</evidence>
<gene>
    <name evidence="1" type="ORF">K443DRAFT_603165</name>
</gene>